<proteinExistence type="predicted"/>
<dbReference type="AlphaFoldDB" id="A0A9P7PW60"/>
<organism evidence="1 2">
    <name type="scientific">Claviceps humidiphila</name>
    <dbReference type="NCBI Taxonomy" id="1294629"/>
    <lineage>
        <taxon>Eukaryota</taxon>
        <taxon>Fungi</taxon>
        <taxon>Dikarya</taxon>
        <taxon>Ascomycota</taxon>
        <taxon>Pezizomycotina</taxon>
        <taxon>Sordariomycetes</taxon>
        <taxon>Hypocreomycetidae</taxon>
        <taxon>Hypocreales</taxon>
        <taxon>Clavicipitaceae</taxon>
        <taxon>Claviceps</taxon>
    </lineage>
</organism>
<name>A0A9P7PW60_9HYPO</name>
<dbReference type="EMBL" id="SRQM01000855">
    <property type="protein sequence ID" value="KAG6105218.1"/>
    <property type="molecule type" value="Genomic_DNA"/>
</dbReference>
<dbReference type="Proteomes" id="UP000732380">
    <property type="component" value="Unassembled WGS sequence"/>
</dbReference>
<comment type="caution">
    <text evidence="1">The sequence shown here is derived from an EMBL/GenBank/DDBJ whole genome shotgun (WGS) entry which is preliminary data.</text>
</comment>
<gene>
    <name evidence="1" type="ORF">E4U13_007986</name>
</gene>
<keyword evidence="2" id="KW-1185">Reference proteome</keyword>
<protein>
    <submittedName>
        <fullName evidence="1">Uncharacterized protein</fullName>
    </submittedName>
</protein>
<evidence type="ECO:0000313" key="1">
    <source>
        <dbReference type="EMBL" id="KAG6105218.1"/>
    </source>
</evidence>
<feature type="non-terminal residue" evidence="1">
    <location>
        <position position="702"/>
    </location>
</feature>
<reference evidence="1 2" key="1">
    <citation type="journal article" date="2020" name="bioRxiv">
        <title>Whole genome comparisons of ergot fungi reveals the divergence and evolution of species within the genus Claviceps are the result of varying mechanisms driving genome evolution and host range expansion.</title>
        <authorList>
            <person name="Wyka S.A."/>
            <person name="Mondo S.J."/>
            <person name="Liu M."/>
            <person name="Dettman J."/>
            <person name="Nalam V."/>
            <person name="Broders K.D."/>
        </authorList>
    </citation>
    <scope>NUCLEOTIDE SEQUENCE [LARGE SCALE GENOMIC DNA]</scope>
    <source>
        <strain evidence="1 2">LM576</strain>
    </source>
</reference>
<evidence type="ECO:0000313" key="2">
    <source>
        <dbReference type="Proteomes" id="UP000732380"/>
    </source>
</evidence>
<sequence length="702" mass="70110">VPPIVSSLIGDLSTLFPTGIPTTILPTATGILPTATGVNSSVPLPTEVESVVSNLPSSIPASKLSSFISDLNSIVTNVLPTNTIPNLPTCAPGNPVCATPPEACRKIGEISDINAAIELPAQVLECTAALGPYAEDFYVGICLGNIAQGPTNLLACVTNALSDVCITSLPGACTNLLGEPAEQLVTAAPQCALALGPFLVDDANKCLTGTLTSGDAIVSCLEKSLGLSACVPTASGQGTSVGNLATDTGVLTLPLPSQVESILGQVTTLLPSVPVSVPVAELSSIIGDIGSAITNLLPTNTLPSLATCTPGPPVCASVPDACEAIGNIGGIAAAVELPAQIIKCTTALGAFATNPAAAACLANVVQGPTAILNCLRTSLESVCITELPAACTNLSGAPVTELATDAPECALALGPFLVNDAANCLNVLESGPDVVACLQKQIGLTVCVPTAGNLATATGVLPLPSEVQSVLGQVTTLLPTLPVQSIETVVDGVTTLIPSIPVSVPVAEISSIIGDIASAITNVLPTNTLPSLATCTPGPPVCASVPDACEAIGNIGGLTAAVQLPAQIAKCTTSLGAFATNPAAAACLANVVQGPTAILNCLRTSLESVCITELPAACTNLSGAPVTELATDAPECALALGPFLVNDAQNCLNVLESGPDVVACLQKQIGLAACPVMGKSHTLRSRSFRGSEHEALIKIVRR</sequence>
<accession>A0A9P7PW60</accession>